<evidence type="ECO:0000256" key="2">
    <source>
        <dbReference type="ARBA" id="ARBA00008072"/>
    </source>
</evidence>
<dbReference type="PANTHER" id="PTHR43639:SF1">
    <property type="entry name" value="SHORT-CHAIN DEHYDROGENASE_REDUCTASE FAMILY PROTEIN"/>
    <property type="match status" value="1"/>
</dbReference>
<dbReference type="AlphaFoldDB" id="A0A8H6C6P8"/>
<dbReference type="SMART" id="SM00822">
    <property type="entry name" value="PKS_KR"/>
    <property type="match status" value="1"/>
</dbReference>
<evidence type="ECO:0000256" key="3">
    <source>
        <dbReference type="ARBA" id="ARBA00022857"/>
    </source>
</evidence>
<dbReference type="CDD" id="cd08249">
    <property type="entry name" value="enoyl_reductase_like"/>
    <property type="match status" value="1"/>
</dbReference>
<dbReference type="Pfam" id="PF08240">
    <property type="entry name" value="ADH_N"/>
    <property type="match status" value="1"/>
</dbReference>
<feature type="domain" description="Ketoreductase" evidence="5">
    <location>
        <begin position="13"/>
        <end position="191"/>
    </location>
</feature>
<evidence type="ECO:0000313" key="6">
    <source>
        <dbReference type="EMBL" id="KAF6217917.1"/>
    </source>
</evidence>
<evidence type="ECO:0000313" key="7">
    <source>
        <dbReference type="Proteomes" id="UP000593566"/>
    </source>
</evidence>
<dbReference type="InterPro" id="IPR036291">
    <property type="entry name" value="NAD(P)-bd_dom_sf"/>
</dbReference>
<dbReference type="FunFam" id="3.40.50.720:FF:000084">
    <property type="entry name" value="Short-chain dehydrogenase reductase"/>
    <property type="match status" value="1"/>
</dbReference>
<keyword evidence="3" id="KW-0521">NADP</keyword>
<dbReference type="InterPro" id="IPR013154">
    <property type="entry name" value="ADH-like_N"/>
</dbReference>
<evidence type="ECO:0000256" key="1">
    <source>
        <dbReference type="ARBA" id="ARBA00006484"/>
    </source>
</evidence>
<dbReference type="PANTHER" id="PTHR43639">
    <property type="entry name" value="OXIDOREDUCTASE, SHORT-CHAIN DEHYDROGENASE/REDUCTASE FAMILY (AFU_ORTHOLOGUE AFUA_5G02870)"/>
    <property type="match status" value="1"/>
</dbReference>
<dbReference type="Gene3D" id="3.90.180.10">
    <property type="entry name" value="Medium-chain alcohol dehydrogenases, catalytic domain"/>
    <property type="match status" value="1"/>
</dbReference>
<dbReference type="InterPro" id="IPR011032">
    <property type="entry name" value="GroES-like_sf"/>
</dbReference>
<accession>A0A8H6C6P8</accession>
<dbReference type="InterPro" id="IPR002347">
    <property type="entry name" value="SDR_fam"/>
</dbReference>
<proteinExistence type="inferred from homology"/>
<gene>
    <name evidence="6" type="ORF">HO133_006329</name>
</gene>
<reference evidence="6 7" key="1">
    <citation type="journal article" date="2020" name="Genomics">
        <title>Complete, high-quality genomes from long-read metagenomic sequencing of two wolf lichen thalli reveals enigmatic genome architecture.</title>
        <authorList>
            <person name="McKenzie S.K."/>
            <person name="Walston R.F."/>
            <person name="Allen J.L."/>
        </authorList>
    </citation>
    <scope>NUCLEOTIDE SEQUENCE [LARGE SCALE GENOMIC DNA]</scope>
    <source>
        <strain evidence="6">WasteWater1</strain>
    </source>
</reference>
<sequence>MNGHVSSARLDGKIAIVTGAGRGIGAGIARELGARGASVVVNYRSSAEIAQSLANEIKAGGSDSIAIQGDVSKIEDIKSLFQQTKAHFNRVDIVVSNSGVEHFGPIDQVTPDAFDKVFNVNTRGQFFVGQAAYEHLADNGRLILTSSISAHSPIKQHALYAGSKCAVEAFARCFAPDFGPRGITVNSIAPGGVKTDMAADVGFKYIPTADASWTVDDVEKFIASRTPMGRMAYPVDIARVVGFLASEDAGWISGQNLTISGGVSPESRLCLEDSTTHASVAGVMANQAAWIPAAEADLVLQDGTDIPTPGQGEVLVKVKCIAFSPIEAKIQKFGTHPIPYPSILGTSFAGIIESVPPSTTVFKPGDNIAVIRTGAHQGDPRFGAFQKFALADSSSVSKLHPSTPLPAAAASILNLAAVVSALSIHLGLSRPPLSGPPPPANTNKKVLIYGGSSSCGGFAVKYAVTAGYTVVTTSSPANHAFVASLAPAHIIDHTLPAAKIVSAIRTQGPYAAIFDTIGLPPCTDILVEYLSSVGGGAYNTLIPLEGPEKPIPENVERKFAAYSWALDEPKHAEIREWFYDEYLPQGLESGLVVPTRQHAVEGGLGEAQGVLDLIMKGGVSGHKLVMDPWA</sequence>
<dbReference type="Gene3D" id="3.40.50.720">
    <property type="entry name" value="NAD(P)-binding Rossmann-like Domain"/>
    <property type="match status" value="2"/>
</dbReference>
<protein>
    <recommendedName>
        <fullName evidence="5">Ketoreductase domain-containing protein</fullName>
    </recommendedName>
</protein>
<keyword evidence="7" id="KW-1185">Reference proteome</keyword>
<dbReference type="SUPFAM" id="SSF51735">
    <property type="entry name" value="NAD(P)-binding Rossmann-fold domains"/>
    <property type="match status" value="2"/>
</dbReference>
<comment type="similarity">
    <text evidence="1">Belongs to the short-chain dehydrogenases/reductases (SDR) family.</text>
</comment>
<comment type="caution">
    <text evidence="6">The sequence shown here is derived from an EMBL/GenBank/DDBJ whole genome shotgun (WGS) entry which is preliminary data.</text>
</comment>
<dbReference type="InterPro" id="IPR047122">
    <property type="entry name" value="Trans-enoyl_RdTase-like"/>
</dbReference>
<keyword evidence="4" id="KW-0560">Oxidoreductase</keyword>
<dbReference type="Pfam" id="PF13561">
    <property type="entry name" value="adh_short_C2"/>
    <property type="match status" value="1"/>
</dbReference>
<dbReference type="InterPro" id="IPR057326">
    <property type="entry name" value="KR_dom"/>
</dbReference>
<evidence type="ECO:0000256" key="4">
    <source>
        <dbReference type="ARBA" id="ARBA00023002"/>
    </source>
</evidence>
<name>A0A8H6C6P8_9LECA</name>
<dbReference type="EMBL" id="JACCJB010000024">
    <property type="protein sequence ID" value="KAF6217917.1"/>
    <property type="molecule type" value="Genomic_DNA"/>
</dbReference>
<dbReference type="GO" id="GO:0016651">
    <property type="term" value="F:oxidoreductase activity, acting on NAD(P)H"/>
    <property type="evidence" value="ECO:0007669"/>
    <property type="project" value="InterPro"/>
</dbReference>
<dbReference type="RefSeq" id="XP_037147352.1">
    <property type="nucleotide sequence ID" value="XM_037297227.1"/>
</dbReference>
<evidence type="ECO:0000259" key="5">
    <source>
        <dbReference type="SMART" id="SM00822"/>
    </source>
</evidence>
<dbReference type="SUPFAM" id="SSF50129">
    <property type="entry name" value="GroES-like"/>
    <property type="match status" value="1"/>
</dbReference>
<dbReference type="Proteomes" id="UP000593566">
    <property type="component" value="Unassembled WGS sequence"/>
</dbReference>
<organism evidence="6 7">
    <name type="scientific">Letharia lupina</name>
    <dbReference type="NCBI Taxonomy" id="560253"/>
    <lineage>
        <taxon>Eukaryota</taxon>
        <taxon>Fungi</taxon>
        <taxon>Dikarya</taxon>
        <taxon>Ascomycota</taxon>
        <taxon>Pezizomycotina</taxon>
        <taxon>Lecanoromycetes</taxon>
        <taxon>OSLEUM clade</taxon>
        <taxon>Lecanoromycetidae</taxon>
        <taxon>Lecanorales</taxon>
        <taxon>Lecanorineae</taxon>
        <taxon>Parmeliaceae</taxon>
        <taxon>Letharia</taxon>
    </lineage>
</organism>
<dbReference type="GeneID" id="59334730"/>
<dbReference type="PRINTS" id="PR00081">
    <property type="entry name" value="GDHRDH"/>
</dbReference>
<comment type="similarity">
    <text evidence="2">Belongs to the zinc-containing alcohol dehydrogenase family.</text>
</comment>